<keyword evidence="7" id="KW-0472">Membrane</keyword>
<feature type="domain" description="Nitrate/nitrite sensing protein" evidence="8">
    <location>
        <begin position="82"/>
        <end position="314"/>
    </location>
</feature>
<dbReference type="Pfam" id="PF08376">
    <property type="entry name" value="NIT"/>
    <property type="match status" value="1"/>
</dbReference>
<keyword evidence="7" id="KW-1133">Transmembrane helix</keyword>
<protein>
    <recommendedName>
        <fullName evidence="2">histidine kinase</fullName>
        <ecNumber evidence="2">2.7.13.3</ecNumber>
    </recommendedName>
</protein>
<feature type="compositionally biased region" description="Basic and acidic residues" evidence="6">
    <location>
        <begin position="839"/>
        <end position="883"/>
    </location>
</feature>
<reference evidence="9 10" key="1">
    <citation type="submission" date="2024-10" db="EMBL/GenBank/DDBJ databases">
        <title>The Natural Products Discovery Center: Release of the First 8490 Sequenced Strains for Exploring Actinobacteria Biosynthetic Diversity.</title>
        <authorList>
            <person name="Kalkreuter E."/>
            <person name="Kautsar S.A."/>
            <person name="Yang D."/>
            <person name="Bader C.D."/>
            <person name="Teijaro C.N."/>
            <person name="Fluegel L."/>
            <person name="Davis C.M."/>
            <person name="Simpson J.R."/>
            <person name="Lauterbach L."/>
            <person name="Steele A.D."/>
            <person name="Gui C."/>
            <person name="Meng S."/>
            <person name="Li G."/>
            <person name="Viehrig K."/>
            <person name="Ye F."/>
            <person name="Su P."/>
            <person name="Kiefer A.F."/>
            <person name="Nichols A."/>
            <person name="Cepeda A.J."/>
            <person name="Yan W."/>
            <person name="Fan B."/>
            <person name="Jiang Y."/>
            <person name="Adhikari A."/>
            <person name="Zheng C.-J."/>
            <person name="Schuster L."/>
            <person name="Cowan T.M."/>
            <person name="Smanski M.J."/>
            <person name="Chevrette M.G."/>
            <person name="De Carvalho L.P.S."/>
            <person name="Shen B."/>
        </authorList>
    </citation>
    <scope>NUCLEOTIDE SEQUENCE [LARGE SCALE GENOMIC DNA]</scope>
    <source>
        <strain evidence="9 10">NPDC019275</strain>
    </source>
</reference>
<dbReference type="SUPFAM" id="SSF55874">
    <property type="entry name" value="ATPase domain of HSP90 chaperone/DNA topoisomerase II/histidine kinase"/>
    <property type="match status" value="1"/>
</dbReference>
<comment type="caution">
    <text evidence="9">The sequence shown here is derived from an EMBL/GenBank/DDBJ whole genome shotgun (WGS) entry which is preliminary data.</text>
</comment>
<comment type="catalytic activity">
    <reaction evidence="1">
        <text>ATP + protein L-histidine = ADP + protein N-phospho-L-histidine.</text>
        <dbReference type="EC" id="2.7.13.3"/>
    </reaction>
</comment>
<dbReference type="PANTHER" id="PTHR45436:SF5">
    <property type="entry name" value="SENSOR HISTIDINE KINASE TRCS"/>
    <property type="match status" value="1"/>
</dbReference>
<evidence type="ECO:0000256" key="1">
    <source>
        <dbReference type="ARBA" id="ARBA00000085"/>
    </source>
</evidence>
<evidence type="ECO:0000256" key="4">
    <source>
        <dbReference type="ARBA" id="ARBA00022679"/>
    </source>
</evidence>
<evidence type="ECO:0000313" key="9">
    <source>
        <dbReference type="EMBL" id="MFI2478519.1"/>
    </source>
</evidence>
<feature type="region of interest" description="Disordered" evidence="6">
    <location>
        <begin position="650"/>
        <end position="686"/>
    </location>
</feature>
<evidence type="ECO:0000256" key="6">
    <source>
        <dbReference type="SAM" id="MobiDB-lite"/>
    </source>
</evidence>
<evidence type="ECO:0000256" key="2">
    <source>
        <dbReference type="ARBA" id="ARBA00012438"/>
    </source>
</evidence>
<keyword evidence="3" id="KW-0597">Phosphoprotein</keyword>
<dbReference type="Gene3D" id="3.30.565.10">
    <property type="entry name" value="Histidine kinase-like ATPase, C-terminal domain"/>
    <property type="match status" value="1"/>
</dbReference>
<accession>A0ABW7XBK3</accession>
<feature type="compositionally biased region" description="Low complexity" evidence="6">
    <location>
        <begin position="995"/>
        <end position="1015"/>
    </location>
</feature>
<keyword evidence="4" id="KW-0808">Transferase</keyword>
<gene>
    <name evidence="9" type="ORF">ACH49W_34635</name>
</gene>
<feature type="transmembrane region" description="Helical" evidence="7">
    <location>
        <begin position="40"/>
        <end position="58"/>
    </location>
</feature>
<dbReference type="InterPro" id="IPR013587">
    <property type="entry name" value="Nitrate/nitrite_sensing"/>
</dbReference>
<dbReference type="EMBL" id="JBIRYO010000041">
    <property type="protein sequence ID" value="MFI2478519.1"/>
    <property type="molecule type" value="Genomic_DNA"/>
</dbReference>
<keyword evidence="7" id="KW-0812">Transmembrane</keyword>
<dbReference type="RefSeq" id="WP_397096053.1">
    <property type="nucleotide sequence ID" value="NZ_JBIRYO010000041.1"/>
</dbReference>
<keyword evidence="5" id="KW-0418">Kinase</keyword>
<evidence type="ECO:0000256" key="5">
    <source>
        <dbReference type="ARBA" id="ARBA00022777"/>
    </source>
</evidence>
<dbReference type="Proteomes" id="UP001611415">
    <property type="component" value="Unassembled WGS sequence"/>
</dbReference>
<proteinExistence type="predicted"/>
<evidence type="ECO:0000259" key="8">
    <source>
        <dbReference type="Pfam" id="PF08376"/>
    </source>
</evidence>
<evidence type="ECO:0000256" key="7">
    <source>
        <dbReference type="SAM" id="Phobius"/>
    </source>
</evidence>
<dbReference type="InterPro" id="IPR036890">
    <property type="entry name" value="HATPase_C_sf"/>
</dbReference>
<dbReference type="EC" id="2.7.13.3" evidence="2"/>
<evidence type="ECO:0000256" key="3">
    <source>
        <dbReference type="ARBA" id="ARBA00022553"/>
    </source>
</evidence>
<keyword evidence="10" id="KW-1185">Reference proteome</keyword>
<name>A0ABW7XBK3_9NOCA</name>
<organism evidence="9 10">
    <name type="scientific">Nocardia xishanensis</name>
    <dbReference type="NCBI Taxonomy" id="238964"/>
    <lineage>
        <taxon>Bacteria</taxon>
        <taxon>Bacillati</taxon>
        <taxon>Actinomycetota</taxon>
        <taxon>Actinomycetes</taxon>
        <taxon>Mycobacteriales</taxon>
        <taxon>Nocardiaceae</taxon>
        <taxon>Nocardia</taxon>
    </lineage>
</organism>
<sequence length="1015" mass="106781">MRVRWRPQAGGAATVSAAVPEASGVGRIVRPRTIRGRLARILFVSLTLVLTLLGITLAREIQSFQRSGDTVDAVSLALVVQDLLHEAQRERGLSNGLLGGDVRLHQAVADQRGATDRALRALDAELSGGAGGSGEIRAAIGQLAGLPAVRAQVDAGRIGRAAAFQFYSDAIDALNRPRLGLDQARDADVRHGLLALYALGEAKEQTARERGFLNGVFAADGFEPGEYVQFLDIRAAKQAGLAAFARDATAAQRDLLDAALRGADATQAAESERVAIDSSAGPLVRAVDPGLWWAQMTAVIDEQRAVQQTVGDAVRQRAADLRQAAALTLAVFLIAALLAIAVEIALVVAGVRAIVRPLAALAAEADDVAGRRLPDVIAAWHAGGDTQPARPQPVRTPPGAAVEIAAVAAALDRVQATAYDLSSEQALLRRNSTESMANLARRNQNLVRRQLGLISQFEREELDPKALSNLFELDHLATRMRRNAESLLVLVGEGSPRRWAEPIALTDVIRAGLSEVDDYRRVVLRRIDDVSIAGAVVSELAHMLAELIENGLAFSPPDLEVEIYGRKLPGGYLLAVVDHGVGLPADQLAEANARLRGDRDFLVAPTRYLGHYVVGRLARRLGIDVELTIAPVSGIVARLLLPTELLGGQQGSPAAVSGGTDGAGTARDGALRPEAASSPAPLGGSISGAATARDGVLYPEPEVAGYSPASLGSGTDGAAVWDGVVRPEPEAAGSSLQSDAARVGFGPTSEGTAADGHPRSAQWRTASGSPRELPGATLEFRTNGVATTDDERQAVPGVPRTTIPPFETTDAPEEFRSGTSTGAHRRLDATPVRGPGSNGRDHRALGPSERNGRDHRVPGPPERNGRDHRVPGTSDRNGRDHRASGASDQNGRDHRVPGTPHGNGRGPGPAHAATDESPWFRTAPGDPQPPVQRTRNGLVKRTKRPRSAETPATQRPSAPRPPVAPAAERSPEEVRGMLSAFRTGHQRGGAPTQRAANPAENAAPAADFAQTTAEQ</sequence>
<dbReference type="PANTHER" id="PTHR45436">
    <property type="entry name" value="SENSOR HISTIDINE KINASE YKOH"/>
    <property type="match status" value="1"/>
</dbReference>
<dbReference type="InterPro" id="IPR050428">
    <property type="entry name" value="TCS_sensor_his_kinase"/>
</dbReference>
<feature type="region of interest" description="Disordered" evidence="6">
    <location>
        <begin position="729"/>
        <end position="1015"/>
    </location>
</feature>
<evidence type="ECO:0000313" key="10">
    <source>
        <dbReference type="Proteomes" id="UP001611415"/>
    </source>
</evidence>